<protein>
    <submittedName>
        <fullName evidence="1">RCC1/BLIP-II</fullName>
    </submittedName>
</protein>
<gene>
    <name evidence="1" type="ORF">IE53DRAFT_222305</name>
</gene>
<accession>A0ACD0P4S5</accession>
<dbReference type="EMBL" id="KZ819744">
    <property type="protein sequence ID" value="PWN53046.1"/>
    <property type="molecule type" value="Genomic_DNA"/>
</dbReference>
<keyword evidence="2" id="KW-1185">Reference proteome</keyword>
<name>A0ACD0P4S5_9BASI</name>
<evidence type="ECO:0000313" key="1">
    <source>
        <dbReference type="EMBL" id="PWN53046.1"/>
    </source>
</evidence>
<proteinExistence type="predicted"/>
<dbReference type="Proteomes" id="UP000245626">
    <property type="component" value="Unassembled WGS sequence"/>
</dbReference>
<sequence>MIRINPSPYRFNLHRLQHLASPSRSRPPHHLHRQHHHSAPHNRSSSPRPLQPSVALVATTTTATLALALLLSSLSSSSSSSSSPIHNDESRSINAKQPATSDLTQQEKMRQRASLQGVYAWGSNRYNVVAPDAPQITFVKSPRSIPYFDQVALRDIVLEEKHGVAVDANGDVLQWGLGFFDSTCRHPTPIEDIPLGRRREKSFSNEKSPMGPMALQPLPPVHTLKGKNIVKLAATEEKVFALSKDGKVYVFSAIRSLQLPTKPPVWSLNPLSLFGALDPPTIDHEVLTLSASSSLARGEVIADISAGQSHLLALTSRGKALSMPLDASANAFGQLGARKVFLNSPTNSNQAATLVETTFEPRMLQELEDIAEGSSGKAMQPPLPLTEPPSSIRYCTTLREVPALRSVKIAQISAGSEHSLARTCDGRVLGWGRHTHGQVGLGSNLALECVPVPSEIVLSKCFPNSSSDVRCTDIAAGGDNSFFMTTRREAGSGGVTEKIDLLAAGKGQWGTLGNAMWSQVQSQPVRVKTVSGLMEYSEATNKTHPVPVYSLSIGRPGHCALVLDTVEAAGHAAFGRDVMMWGANAAFQLGTGRRSNLAVPQHLKPLPPLTASAGDDQAEQQPQITAVDPQEQEKLREADLNSGALTHMPHNRLQLASKSRADTRLPQTTDDATVRTKKNVLIEETVKAGTVSSVVYWKIHA</sequence>
<organism evidence="1 2">
    <name type="scientific">Violaceomyces palustris</name>
    <dbReference type="NCBI Taxonomy" id="1673888"/>
    <lineage>
        <taxon>Eukaryota</taxon>
        <taxon>Fungi</taxon>
        <taxon>Dikarya</taxon>
        <taxon>Basidiomycota</taxon>
        <taxon>Ustilaginomycotina</taxon>
        <taxon>Ustilaginomycetes</taxon>
        <taxon>Violaceomycetales</taxon>
        <taxon>Violaceomycetaceae</taxon>
        <taxon>Violaceomyces</taxon>
    </lineage>
</organism>
<reference evidence="1 2" key="1">
    <citation type="journal article" date="2018" name="Mol. Biol. Evol.">
        <title>Broad Genomic Sampling Reveals a Smut Pathogenic Ancestry of the Fungal Clade Ustilaginomycotina.</title>
        <authorList>
            <person name="Kijpornyongpan T."/>
            <person name="Mondo S.J."/>
            <person name="Barry K."/>
            <person name="Sandor L."/>
            <person name="Lee J."/>
            <person name="Lipzen A."/>
            <person name="Pangilinan J."/>
            <person name="LaButti K."/>
            <person name="Hainaut M."/>
            <person name="Henrissat B."/>
            <person name="Grigoriev I.V."/>
            <person name="Spatafora J.W."/>
            <person name="Aime M.C."/>
        </authorList>
    </citation>
    <scope>NUCLEOTIDE SEQUENCE [LARGE SCALE GENOMIC DNA]</scope>
    <source>
        <strain evidence="1 2">SA 807</strain>
    </source>
</reference>
<evidence type="ECO:0000313" key="2">
    <source>
        <dbReference type="Proteomes" id="UP000245626"/>
    </source>
</evidence>